<evidence type="ECO:0000259" key="2">
    <source>
        <dbReference type="Pfam" id="PF01882"/>
    </source>
</evidence>
<dbReference type="Proteomes" id="UP000187735">
    <property type="component" value="Chromosome"/>
</dbReference>
<dbReference type="KEGG" id="fmr:Fuma_01747"/>
<evidence type="ECO:0000256" key="1">
    <source>
        <dbReference type="SAM" id="Phobius"/>
    </source>
</evidence>
<name>A0A1P8WDJ4_9PLAN</name>
<keyword evidence="4" id="KW-1185">Reference proteome</keyword>
<dbReference type="EMBL" id="CP017641">
    <property type="protein sequence ID" value="APZ92142.1"/>
    <property type="molecule type" value="Genomic_DNA"/>
</dbReference>
<keyword evidence="1" id="KW-0812">Transmembrane</keyword>
<dbReference type="InterPro" id="IPR002881">
    <property type="entry name" value="DUF58"/>
</dbReference>
<dbReference type="PROSITE" id="PS51257">
    <property type="entry name" value="PROKAR_LIPOPROTEIN"/>
    <property type="match status" value="1"/>
</dbReference>
<organism evidence="3 4">
    <name type="scientific">Fuerstiella marisgermanici</name>
    <dbReference type="NCBI Taxonomy" id="1891926"/>
    <lineage>
        <taxon>Bacteria</taxon>
        <taxon>Pseudomonadati</taxon>
        <taxon>Planctomycetota</taxon>
        <taxon>Planctomycetia</taxon>
        <taxon>Planctomycetales</taxon>
        <taxon>Planctomycetaceae</taxon>
        <taxon>Fuerstiella</taxon>
    </lineage>
</organism>
<accession>A0A1P8WDJ4</accession>
<evidence type="ECO:0000313" key="4">
    <source>
        <dbReference type="Proteomes" id="UP000187735"/>
    </source>
</evidence>
<dbReference type="OrthoDB" id="9812729at2"/>
<dbReference type="Pfam" id="PF01882">
    <property type="entry name" value="DUF58"/>
    <property type="match status" value="1"/>
</dbReference>
<keyword evidence="1" id="KW-0472">Membrane</keyword>
<feature type="transmembrane region" description="Helical" evidence="1">
    <location>
        <begin position="92"/>
        <end position="109"/>
    </location>
</feature>
<evidence type="ECO:0000313" key="3">
    <source>
        <dbReference type="EMBL" id="APZ92142.1"/>
    </source>
</evidence>
<reference evidence="3 4" key="1">
    <citation type="journal article" date="2016" name="Front. Microbiol.">
        <title>Fuerstia marisgermanicae gen. nov., sp. nov., an Unusual Member of the Phylum Planctomycetes from the German Wadden Sea.</title>
        <authorList>
            <person name="Kohn T."/>
            <person name="Heuer A."/>
            <person name="Jogler M."/>
            <person name="Vollmers J."/>
            <person name="Boedeker C."/>
            <person name="Bunk B."/>
            <person name="Rast P."/>
            <person name="Borchert D."/>
            <person name="Glockner I."/>
            <person name="Freese H.M."/>
            <person name="Klenk H.P."/>
            <person name="Overmann J."/>
            <person name="Kaster A.K."/>
            <person name="Rohde M."/>
            <person name="Wiegand S."/>
            <person name="Jogler C."/>
        </authorList>
    </citation>
    <scope>NUCLEOTIDE SEQUENCE [LARGE SCALE GENOMIC DNA]</scope>
    <source>
        <strain evidence="3 4">NH11</strain>
    </source>
</reference>
<keyword evidence="1" id="KW-1133">Transmembrane helix</keyword>
<feature type="transmembrane region" description="Helical" evidence="1">
    <location>
        <begin position="115"/>
        <end position="136"/>
    </location>
</feature>
<proteinExistence type="predicted"/>
<dbReference type="STRING" id="1891926.Fuma_01747"/>
<dbReference type="RefSeq" id="WP_077023800.1">
    <property type="nucleotide sequence ID" value="NZ_CP017641.1"/>
</dbReference>
<protein>
    <recommendedName>
        <fullName evidence="2">DUF58 domain-containing protein</fullName>
    </recommendedName>
</protein>
<feature type="domain" description="DUF58" evidence="2">
    <location>
        <begin position="289"/>
        <end position="358"/>
    </location>
</feature>
<sequence length="489" mass="54241">MKKKSDRHGLAPSFSLTAGALTQLLAAFACFLGAYVLPLTFPEIRGVSGKLLIILGSIMLVLGIGNIIFGRQLNRVLVRAGKRSRVVIPREGIGYLAIMLTLAVGALMGHRNMPLLVFGMMAGPFILNGWIVYGMLKGITVERRVPRRATVDQYVSVEITVRNRKRLLASHMLEVRDRISGRNLRKSLHDVEGLVAFVRVPPKAARTGRYELRFSDRGRYTIGPARVSSRFPLGIGERGQMIAETSEVIVHPKIGQLLPSWRRQQKELAESSVRVHSRPGLFDDEFHRIREYRSDDNPRSIHWRSTARRGQLMVREHQQNRQSDSLVLLDLPEIKGWPRQASEMAISLAATICVEQTRASSGSSYLLGIASATPMILTSRVPGGFREEALDALAVCKRSAKADLQKLIAEMLTEHTLSDERIVLITPRPAIAEEALASVSREMLSDRIDLVQQTTIVEASVPRLKRTFALPEIETVTVQNDVTTGGAAV</sequence>
<gene>
    <name evidence="3" type="ORF">Fuma_01747</name>
</gene>
<dbReference type="AlphaFoldDB" id="A0A1P8WDJ4"/>
<dbReference type="PANTHER" id="PTHR34351">
    <property type="entry name" value="SLR1927 PROTEIN-RELATED"/>
    <property type="match status" value="1"/>
</dbReference>
<dbReference type="PANTHER" id="PTHR34351:SF1">
    <property type="entry name" value="SLR1927 PROTEIN"/>
    <property type="match status" value="1"/>
</dbReference>
<feature type="transmembrane region" description="Helical" evidence="1">
    <location>
        <begin position="50"/>
        <end position="71"/>
    </location>
</feature>